<accession>A0A1S0TE05</accession>
<gene>
    <name evidence="1" type="ORF">LOAG_16163</name>
</gene>
<dbReference type="GeneID" id="9953660"/>
<reference evidence="1" key="1">
    <citation type="submission" date="2012-04" db="EMBL/GenBank/DDBJ databases">
        <title>The Genome Sequence of Loa loa.</title>
        <authorList>
            <consortium name="The Broad Institute Genome Sequencing Platform"/>
            <consortium name="Broad Institute Genome Sequencing Center for Infectious Disease"/>
            <person name="Nutman T.B."/>
            <person name="Fink D.L."/>
            <person name="Russ C."/>
            <person name="Young S."/>
            <person name="Zeng Q."/>
            <person name="Gargeya S."/>
            <person name="Alvarado L."/>
            <person name="Berlin A."/>
            <person name="Chapman S.B."/>
            <person name="Chen Z."/>
            <person name="Freedman E."/>
            <person name="Gellesch M."/>
            <person name="Goldberg J."/>
            <person name="Griggs A."/>
            <person name="Gujja S."/>
            <person name="Heilman E.R."/>
            <person name="Heiman D."/>
            <person name="Howarth C."/>
            <person name="Mehta T."/>
            <person name="Neiman D."/>
            <person name="Pearson M."/>
            <person name="Roberts A."/>
            <person name="Saif S."/>
            <person name="Shea T."/>
            <person name="Shenoy N."/>
            <person name="Sisk P."/>
            <person name="Stolte C."/>
            <person name="Sykes S."/>
            <person name="White J."/>
            <person name="Yandava C."/>
            <person name="Haas B."/>
            <person name="Henn M.R."/>
            <person name="Nusbaum C."/>
            <person name="Birren B."/>
        </authorList>
    </citation>
    <scope>NUCLEOTIDE SEQUENCE [LARGE SCALE GENOMIC DNA]</scope>
</reference>
<evidence type="ECO:0000313" key="1">
    <source>
        <dbReference type="EMBL" id="EFO12370.1"/>
    </source>
</evidence>
<proteinExistence type="predicted"/>
<feature type="non-terminal residue" evidence="1">
    <location>
        <position position="1"/>
    </location>
</feature>
<name>A0A1S0TE05_LOALO</name>
<dbReference type="EMBL" id="JH716508">
    <property type="protein sequence ID" value="EFO12370.1"/>
    <property type="molecule type" value="Genomic_DNA"/>
</dbReference>
<dbReference type="InParanoid" id="A0A1S0TE05"/>
<dbReference type="KEGG" id="loa:LOAG_16163"/>
<feature type="non-terminal residue" evidence="1">
    <location>
        <position position="115"/>
    </location>
</feature>
<sequence length="115" mass="13439">TNYLFIKFIYREGFALERLSPIYSVNDFLCISWKKFLHYAVIKQQANTQEISHINMRFIYFVVVIFVQLSNFQITEAQTEQTKLLDLSVQGLNDEQMGNLLLLAEVADKMPKAKI</sequence>
<protein>
    <submittedName>
        <fullName evidence="1">Uncharacterized protein</fullName>
    </submittedName>
</protein>
<organism evidence="1">
    <name type="scientific">Loa loa</name>
    <name type="common">Eye worm</name>
    <name type="synonym">Filaria loa</name>
    <dbReference type="NCBI Taxonomy" id="7209"/>
    <lineage>
        <taxon>Eukaryota</taxon>
        <taxon>Metazoa</taxon>
        <taxon>Ecdysozoa</taxon>
        <taxon>Nematoda</taxon>
        <taxon>Chromadorea</taxon>
        <taxon>Rhabditida</taxon>
        <taxon>Spirurina</taxon>
        <taxon>Spiruromorpha</taxon>
        <taxon>Filarioidea</taxon>
        <taxon>Onchocercidae</taxon>
        <taxon>Loa</taxon>
    </lineage>
</organism>
<dbReference type="AlphaFoldDB" id="A0A1S0TE05"/>
<dbReference type="CTD" id="9953660"/>
<dbReference type="RefSeq" id="XP_003151699.1">
    <property type="nucleotide sequence ID" value="XM_003151651.1"/>
</dbReference>